<dbReference type="Proteomes" id="UP000194641">
    <property type="component" value="Unassembled WGS sequence"/>
</dbReference>
<gene>
    <name evidence="1" type="ORF">HK17_11740</name>
</gene>
<dbReference type="RefSeq" id="WP_086659931.1">
    <property type="nucleotide sequence ID" value="NZ_JBJJWX010000050.1"/>
</dbReference>
<accession>A0A252ANJ9</accession>
<evidence type="ECO:0000313" key="1">
    <source>
        <dbReference type="EMBL" id="OUI91369.1"/>
    </source>
</evidence>
<sequence length="59" mass="6572">MSATATECPTCHSKFIIMKKVFMRGGFYAECADCGERGTREHTVEQARTAWNTRAGEKA</sequence>
<protein>
    <recommendedName>
        <fullName evidence="3">Restriction alleviation protein, Lar family</fullName>
    </recommendedName>
</protein>
<dbReference type="Pfam" id="PF14354">
    <property type="entry name" value="Lar_restr_allev"/>
    <property type="match status" value="1"/>
</dbReference>
<organism evidence="1 2">
    <name type="scientific">Acetobacter indonesiensis</name>
    <dbReference type="NCBI Taxonomy" id="104101"/>
    <lineage>
        <taxon>Bacteria</taxon>
        <taxon>Pseudomonadati</taxon>
        <taxon>Pseudomonadota</taxon>
        <taxon>Alphaproteobacteria</taxon>
        <taxon>Acetobacterales</taxon>
        <taxon>Acetobacteraceae</taxon>
        <taxon>Acetobacter</taxon>
    </lineage>
</organism>
<reference evidence="2" key="1">
    <citation type="submission" date="2014-06" db="EMBL/GenBank/DDBJ databases">
        <authorList>
            <person name="Winans N.J."/>
            <person name="Newell P.D."/>
            <person name="Douglas A.E."/>
        </authorList>
    </citation>
    <scope>NUCLEOTIDE SEQUENCE [LARGE SCALE GENOMIC DNA]</scope>
</reference>
<comment type="caution">
    <text evidence="1">The sequence shown here is derived from an EMBL/GenBank/DDBJ whole genome shotgun (WGS) entry which is preliminary data.</text>
</comment>
<evidence type="ECO:0008006" key="3">
    <source>
        <dbReference type="Google" id="ProtNLM"/>
    </source>
</evidence>
<dbReference type="AlphaFoldDB" id="A0A252ANJ9"/>
<proteinExistence type="predicted"/>
<dbReference type="EMBL" id="JOPA01000038">
    <property type="protein sequence ID" value="OUI91369.1"/>
    <property type="molecule type" value="Genomic_DNA"/>
</dbReference>
<name>A0A252ANJ9_9PROT</name>
<evidence type="ECO:0000313" key="2">
    <source>
        <dbReference type="Proteomes" id="UP000194641"/>
    </source>
</evidence>